<evidence type="ECO:0008006" key="2">
    <source>
        <dbReference type="Google" id="ProtNLM"/>
    </source>
</evidence>
<organism evidence="1">
    <name type="scientific">marine sediment metagenome</name>
    <dbReference type="NCBI Taxonomy" id="412755"/>
    <lineage>
        <taxon>unclassified sequences</taxon>
        <taxon>metagenomes</taxon>
        <taxon>ecological metagenomes</taxon>
    </lineage>
</organism>
<dbReference type="AlphaFoldDB" id="X1GDB5"/>
<feature type="non-terminal residue" evidence="1">
    <location>
        <position position="1"/>
    </location>
</feature>
<proteinExistence type="predicted"/>
<comment type="caution">
    <text evidence="1">The sequence shown here is derived from an EMBL/GenBank/DDBJ whole genome shotgun (WGS) entry which is preliminary data.</text>
</comment>
<evidence type="ECO:0000313" key="1">
    <source>
        <dbReference type="EMBL" id="GAH31008.1"/>
    </source>
</evidence>
<dbReference type="EMBL" id="BARU01001395">
    <property type="protein sequence ID" value="GAH31008.1"/>
    <property type="molecule type" value="Genomic_DNA"/>
</dbReference>
<sequence>FPGFAILLAIFGFNLLGDGIRDISDPHLRRGRQ</sequence>
<reference evidence="1" key="1">
    <citation type="journal article" date="2014" name="Front. Microbiol.">
        <title>High frequency of phylogenetically diverse reductive dehalogenase-homologous genes in deep subseafloor sedimentary metagenomes.</title>
        <authorList>
            <person name="Kawai M."/>
            <person name="Futagami T."/>
            <person name="Toyoda A."/>
            <person name="Takaki Y."/>
            <person name="Nishi S."/>
            <person name="Hori S."/>
            <person name="Arai W."/>
            <person name="Tsubouchi T."/>
            <person name="Morono Y."/>
            <person name="Uchiyama I."/>
            <person name="Ito T."/>
            <person name="Fujiyama A."/>
            <person name="Inagaki F."/>
            <person name="Takami H."/>
        </authorList>
    </citation>
    <scope>NUCLEOTIDE SEQUENCE</scope>
    <source>
        <strain evidence="1">Expedition CK06-06</strain>
    </source>
</reference>
<accession>X1GDB5</accession>
<protein>
    <recommendedName>
        <fullName evidence="2">ABC transmembrane type-1 domain-containing protein</fullName>
    </recommendedName>
</protein>
<name>X1GDB5_9ZZZZ</name>
<gene>
    <name evidence="1" type="ORF">S03H2_03696</name>
</gene>